<evidence type="ECO:0000313" key="3">
    <source>
        <dbReference type="Proteomes" id="UP000594261"/>
    </source>
</evidence>
<dbReference type="InterPro" id="IPR013320">
    <property type="entry name" value="ConA-like_dom_sf"/>
</dbReference>
<reference evidence="2" key="2">
    <citation type="submission" date="2021-01" db="UniProtKB">
        <authorList>
            <consortium name="EnsemblPlants"/>
        </authorList>
    </citation>
    <scope>IDENTIFICATION</scope>
</reference>
<dbReference type="SUPFAM" id="SSF49899">
    <property type="entry name" value="Concanavalin A-like lectins/glucanases"/>
    <property type="match status" value="1"/>
</dbReference>
<dbReference type="PANTHER" id="PTHR31953">
    <property type="entry name" value="BETA-FRUCTOFURANOSIDASE, INSOLUBLE ISOENZYME CWINV1-RELATED"/>
    <property type="match status" value="1"/>
</dbReference>
<reference evidence="2 3" key="1">
    <citation type="journal article" date="2016" name="G3 (Bethesda)">
        <title>First Draft Assembly and Annotation of the Genome of a California Endemic Oak Quercus lobata Nee (Fagaceae).</title>
        <authorList>
            <person name="Sork V.L."/>
            <person name="Fitz-Gibbon S.T."/>
            <person name="Puiu D."/>
            <person name="Crepeau M."/>
            <person name="Gugger P.F."/>
            <person name="Sherman R."/>
            <person name="Stevens K."/>
            <person name="Langley C.H."/>
            <person name="Pellegrini M."/>
            <person name="Salzberg S.L."/>
        </authorList>
    </citation>
    <scope>NUCLEOTIDE SEQUENCE [LARGE SCALE GENOMIC DNA]</scope>
    <source>
        <strain evidence="2 3">cv. SW786</strain>
    </source>
</reference>
<evidence type="ECO:0000313" key="2">
    <source>
        <dbReference type="EnsemblPlants" id="QL05p011775:mrna"/>
    </source>
</evidence>
<organism evidence="2 3">
    <name type="scientific">Quercus lobata</name>
    <name type="common">Valley oak</name>
    <dbReference type="NCBI Taxonomy" id="97700"/>
    <lineage>
        <taxon>Eukaryota</taxon>
        <taxon>Viridiplantae</taxon>
        <taxon>Streptophyta</taxon>
        <taxon>Embryophyta</taxon>
        <taxon>Tracheophyta</taxon>
        <taxon>Spermatophyta</taxon>
        <taxon>Magnoliopsida</taxon>
        <taxon>eudicotyledons</taxon>
        <taxon>Gunneridae</taxon>
        <taxon>Pentapetalae</taxon>
        <taxon>rosids</taxon>
        <taxon>fabids</taxon>
        <taxon>Fagales</taxon>
        <taxon>Fagaceae</taxon>
        <taxon>Quercus</taxon>
    </lineage>
</organism>
<dbReference type="EMBL" id="LRBV02000005">
    <property type="status" value="NOT_ANNOTATED_CDS"/>
    <property type="molecule type" value="Genomic_DNA"/>
</dbReference>
<name>A0A7N2R4B2_QUELO</name>
<dbReference type="InterPro" id="IPR050551">
    <property type="entry name" value="Fructan_Metab_Enzymes"/>
</dbReference>
<dbReference type="Gene3D" id="2.60.120.560">
    <property type="entry name" value="Exo-inulinase, domain 1"/>
    <property type="match status" value="2"/>
</dbReference>
<dbReference type="InParanoid" id="A0A7N2R4B2"/>
<dbReference type="Pfam" id="PF08244">
    <property type="entry name" value="Glyco_hydro_32C"/>
    <property type="match status" value="1"/>
</dbReference>
<proteinExistence type="predicted"/>
<evidence type="ECO:0000259" key="1">
    <source>
        <dbReference type="Pfam" id="PF08244"/>
    </source>
</evidence>
<keyword evidence="3" id="KW-1185">Reference proteome</keyword>
<feature type="domain" description="Glycosyl hydrolase family 32 C-terminal" evidence="1">
    <location>
        <begin position="84"/>
        <end position="134"/>
    </location>
</feature>
<dbReference type="AlphaFoldDB" id="A0A7N2R4B2"/>
<dbReference type="Proteomes" id="UP000594261">
    <property type="component" value="Chromosome 5"/>
</dbReference>
<protein>
    <recommendedName>
        <fullName evidence="1">Glycosyl hydrolase family 32 C-terminal domain-containing protein</fullName>
    </recommendedName>
</protein>
<dbReference type="InterPro" id="IPR013189">
    <property type="entry name" value="Glyco_hydro_32_C"/>
</dbReference>
<sequence length="142" mass="15637">MWECLDFYPVLIKSPLGIDTSIDGPNTKHVLKVSLDDTKHDYYEMRLEADVIFTFEISELSKAEALDPSWTDPQLLCSRKGASIDHFIVESFGGEGNACITATVYPTLATDAEAHLYAFNNGTGNVGITTLSGWSMKKAQIN</sequence>
<dbReference type="OMA" id="FTFEISE"/>
<accession>A0A7N2R4B2</accession>
<dbReference type="EnsemblPlants" id="QL05p011775:mrna">
    <property type="protein sequence ID" value="QL05p011775:mrna"/>
    <property type="gene ID" value="QL05p011775"/>
</dbReference>
<dbReference type="Gramene" id="QL05p011775:mrna">
    <property type="protein sequence ID" value="QL05p011775:mrna"/>
    <property type="gene ID" value="QL05p011775"/>
</dbReference>